<reference evidence="2" key="1">
    <citation type="journal article" date="2021" name="Proc. Natl. Acad. Sci. U.S.A.">
        <title>A Catalog of Tens of Thousands of Viruses from Human Metagenomes Reveals Hidden Associations with Chronic Diseases.</title>
        <authorList>
            <person name="Tisza M.J."/>
            <person name="Buck C.B."/>
        </authorList>
    </citation>
    <scope>NUCLEOTIDE SEQUENCE</scope>
    <source>
        <strain evidence="2">CtmYS12</strain>
    </source>
</reference>
<keyword evidence="1" id="KW-1133">Transmembrane helix</keyword>
<sequence>MVALAITLVITNILWLLYFQWWRKKKTLGSIIITDEDSLYVELEDHESMDKIRKSKDVIFSVHMESRK</sequence>
<feature type="transmembrane region" description="Helical" evidence="1">
    <location>
        <begin position="6"/>
        <end position="22"/>
    </location>
</feature>
<keyword evidence="1" id="KW-0472">Membrane</keyword>
<evidence type="ECO:0000256" key="1">
    <source>
        <dbReference type="SAM" id="Phobius"/>
    </source>
</evidence>
<evidence type="ECO:0000313" key="2">
    <source>
        <dbReference type="EMBL" id="DAE02608.1"/>
    </source>
</evidence>
<organism evidence="2">
    <name type="scientific">Siphoviridae sp. ctmYS12</name>
    <dbReference type="NCBI Taxonomy" id="2825652"/>
    <lineage>
        <taxon>Viruses</taxon>
        <taxon>Duplodnaviria</taxon>
        <taxon>Heunggongvirae</taxon>
        <taxon>Uroviricota</taxon>
        <taxon>Caudoviricetes</taxon>
    </lineage>
</organism>
<protein>
    <submittedName>
        <fullName evidence="2">Transmembrane alpha-helix domain protein</fullName>
    </submittedName>
</protein>
<accession>A0A8S5P7F9</accession>
<keyword evidence="1 2" id="KW-0812">Transmembrane</keyword>
<dbReference type="EMBL" id="BK015347">
    <property type="protein sequence ID" value="DAE02608.1"/>
    <property type="molecule type" value="Genomic_DNA"/>
</dbReference>
<name>A0A8S5P7F9_9CAUD</name>
<proteinExistence type="predicted"/>